<name>A0ABX5F7C6_9CHRO</name>
<comment type="caution">
    <text evidence="1">The sequence shown here is derived from an EMBL/GenBank/DDBJ whole genome shotgun (WGS) entry which is preliminary data.</text>
</comment>
<evidence type="ECO:0000313" key="1">
    <source>
        <dbReference type="EMBL" id="PSB36362.1"/>
    </source>
</evidence>
<proteinExistence type="predicted"/>
<dbReference type="SUPFAM" id="SSF103515">
    <property type="entry name" value="Autotransporter"/>
    <property type="match status" value="1"/>
</dbReference>
<reference evidence="1 2" key="1">
    <citation type="submission" date="2018-03" db="EMBL/GenBank/DDBJ databases">
        <title>The ancient ancestry and fast evolution of plastids.</title>
        <authorList>
            <person name="Moore K.R."/>
            <person name="Magnabosco C."/>
            <person name="Momper L."/>
            <person name="Gold D.A."/>
            <person name="Bosak T."/>
            <person name="Fournier G.P."/>
        </authorList>
    </citation>
    <scope>NUCLEOTIDE SEQUENCE [LARGE SCALE GENOMIC DNA]</scope>
    <source>
        <strain evidence="1 2">CCALA 015</strain>
    </source>
</reference>
<gene>
    <name evidence="1" type="ORF">C7B81_14020</name>
</gene>
<accession>A0ABX5F7C6</accession>
<dbReference type="Gene3D" id="2.40.128.130">
    <property type="entry name" value="Autotransporter beta-domain"/>
    <property type="match status" value="1"/>
</dbReference>
<keyword evidence="2" id="KW-1185">Reference proteome</keyword>
<protein>
    <recommendedName>
        <fullName evidence="3">Autotransporter domain-containing protein</fullName>
    </recommendedName>
</protein>
<evidence type="ECO:0000313" key="2">
    <source>
        <dbReference type="Proteomes" id="UP000238218"/>
    </source>
</evidence>
<evidence type="ECO:0008006" key="3">
    <source>
        <dbReference type="Google" id="ProtNLM"/>
    </source>
</evidence>
<dbReference type="Proteomes" id="UP000238218">
    <property type="component" value="Unassembled WGS sequence"/>
</dbReference>
<dbReference type="InterPro" id="IPR036709">
    <property type="entry name" value="Autotransporte_beta_dom_sf"/>
</dbReference>
<dbReference type="EMBL" id="PVWP01000010">
    <property type="protein sequence ID" value="PSB36362.1"/>
    <property type="molecule type" value="Genomic_DNA"/>
</dbReference>
<organism evidence="1 2">
    <name type="scientific">Aphanothece cf. minutissima CCALA 015</name>
    <dbReference type="NCBI Taxonomy" id="2107695"/>
    <lineage>
        <taxon>Bacteria</taxon>
        <taxon>Bacillati</taxon>
        <taxon>Cyanobacteriota</taxon>
        <taxon>Cyanophyceae</taxon>
        <taxon>Oscillatoriophycideae</taxon>
        <taxon>Chroococcales</taxon>
        <taxon>Aphanothecaceae</taxon>
        <taxon>Aphanothece</taxon>
    </lineage>
</organism>
<sequence>MGMGWRSFSRDLLEPLPQKVRESSPLAAPEAEGPSASAFRFSVQPGGYFGARDGWRFQVFANGFGGPLLGGVTGGPSSAGGAQTGLRLDYALGDLVIGAFGRFGSLQAEAGAVSDVGVPFEGRSANGTLAGGGVLMQFSKPRWFVGAALGGDALTTDQPFGISSSNAIGARYSTASVGGSALHLATHVGGRIRLSDRQVLEPSALLTLTSLSLGGATVFDGFTNRFWSVPASSSTVGTADIGVTWRAPLPQGRNLLTTSVRLSWLGAGFLGQVPPNGVTDGTALATTLPAGPISQSGGLGLQAGLAYTLKDNTTFFIRGGAGFYGAGTAWDVGGGVQLRWGGAPRLSAGKARGSEPSTANP</sequence>